<evidence type="ECO:0000313" key="2">
    <source>
        <dbReference type="EMBL" id="MFD1052330.1"/>
    </source>
</evidence>
<gene>
    <name evidence="2" type="ORF">ACFQ1S_45500</name>
</gene>
<comment type="caution">
    <text evidence="2">The sequence shown here is derived from an EMBL/GenBank/DDBJ whole genome shotgun (WGS) entry which is preliminary data.</text>
</comment>
<dbReference type="Proteomes" id="UP001597045">
    <property type="component" value="Unassembled WGS sequence"/>
</dbReference>
<protein>
    <recommendedName>
        <fullName evidence="4">Secreted protein</fullName>
    </recommendedName>
</protein>
<accession>A0ABW3MSY3</accession>
<feature type="signal peptide" evidence="1">
    <location>
        <begin position="1"/>
        <end position="27"/>
    </location>
</feature>
<dbReference type="EMBL" id="JBHTIS010004328">
    <property type="protein sequence ID" value="MFD1052330.1"/>
    <property type="molecule type" value="Genomic_DNA"/>
</dbReference>
<reference evidence="3" key="1">
    <citation type="journal article" date="2019" name="Int. J. Syst. Evol. Microbiol.">
        <title>The Global Catalogue of Microorganisms (GCM) 10K type strain sequencing project: providing services to taxonomists for standard genome sequencing and annotation.</title>
        <authorList>
            <consortium name="The Broad Institute Genomics Platform"/>
            <consortium name="The Broad Institute Genome Sequencing Center for Infectious Disease"/>
            <person name="Wu L."/>
            <person name="Ma J."/>
        </authorList>
    </citation>
    <scope>NUCLEOTIDE SEQUENCE [LARGE SCALE GENOMIC DNA]</scope>
    <source>
        <strain evidence="3">JCM 31486</strain>
    </source>
</reference>
<evidence type="ECO:0008006" key="4">
    <source>
        <dbReference type="Google" id="ProtNLM"/>
    </source>
</evidence>
<proteinExistence type="predicted"/>
<organism evidence="2 3">
    <name type="scientific">Kibdelosporangium lantanae</name>
    <dbReference type="NCBI Taxonomy" id="1497396"/>
    <lineage>
        <taxon>Bacteria</taxon>
        <taxon>Bacillati</taxon>
        <taxon>Actinomycetota</taxon>
        <taxon>Actinomycetes</taxon>
        <taxon>Pseudonocardiales</taxon>
        <taxon>Pseudonocardiaceae</taxon>
        <taxon>Kibdelosporangium</taxon>
    </lineage>
</organism>
<keyword evidence="3" id="KW-1185">Reference proteome</keyword>
<evidence type="ECO:0000256" key="1">
    <source>
        <dbReference type="SAM" id="SignalP"/>
    </source>
</evidence>
<keyword evidence="1" id="KW-0732">Signal</keyword>
<name>A0ABW3MSY3_9PSEU</name>
<evidence type="ECO:0000313" key="3">
    <source>
        <dbReference type="Proteomes" id="UP001597045"/>
    </source>
</evidence>
<feature type="non-terminal residue" evidence="2">
    <location>
        <position position="110"/>
    </location>
</feature>
<sequence>MKPTVRLLPLVLAAATLTVPLGGSAIADPGVPKTPVAVFTEDFENGMGTDPVLLPSYLGPPPVNETYTADPLWLTGCNGWLTSAQNPNTEPPGAGCGSFWGAAKQFASDL</sequence>
<feature type="chain" id="PRO_5045103891" description="Secreted protein" evidence="1">
    <location>
        <begin position="28"/>
        <end position="110"/>
    </location>
</feature>